<evidence type="ECO:0000256" key="8">
    <source>
        <dbReference type="ARBA" id="ARBA00022989"/>
    </source>
</evidence>
<dbReference type="Proteomes" id="UP000244081">
    <property type="component" value="Unassembled WGS sequence"/>
</dbReference>
<comment type="caution">
    <text evidence="12">The sequence shown here is derived from an EMBL/GenBank/DDBJ whole genome shotgun (WGS) entry which is preliminary data.</text>
</comment>
<sequence>MMLRLGLSARILGIGVTFLLTAWIALVAFYYWSNGLSRISTYPSATQIVMAADVLSDAAPQARGKLAAAISSSVLSVAIDPAGAAAPQPALRERMEDLPEFAAYGDALGESLISIRRLDASGSGTRRPRLLGGAIDPIEFRVRLSDGATVRLETKTPFIVTLFGLPAGLGAGLVGTLFALAAFILLQREIRPLAKLAAAVDRMDPSGEPVQFTNIPSRTPEAVALVKAFERLHNRLQSMIGSRFALISGVQHDVRSFATRLRLRIDHISDTTEREKAIRDIADMIDLLDNALLTARAGVGALDEELLDLVALVGQETLDLEASGWNVVLKSLPQDREILIIADRLAVRRMLANLVDNAVKYGQIANVELNECGTMAVLSVEDDGPGFAAGEFALLLEPFVRADPSRARKTGGAGLGLAVVRNLVEAQDGTIVLSNRPAGGGRVELRFPLFAPQKDSVD</sequence>
<keyword evidence="13" id="KW-1185">Reference proteome</keyword>
<dbReference type="InterPro" id="IPR050428">
    <property type="entry name" value="TCS_sensor_his_kinase"/>
</dbReference>
<evidence type="ECO:0000256" key="2">
    <source>
        <dbReference type="ARBA" id="ARBA00004370"/>
    </source>
</evidence>
<dbReference type="EC" id="2.7.13.3" evidence="3"/>
<dbReference type="RefSeq" id="WP_245926971.1">
    <property type="nucleotide sequence ID" value="NZ_QAYG01000019.1"/>
</dbReference>
<comment type="catalytic activity">
    <reaction evidence="1">
        <text>ATP + protein L-histidine = ADP + protein N-phospho-L-histidine.</text>
        <dbReference type="EC" id="2.7.13.3"/>
    </reaction>
</comment>
<dbReference type="PROSITE" id="PS50109">
    <property type="entry name" value="HIS_KIN"/>
    <property type="match status" value="1"/>
</dbReference>
<proteinExistence type="predicted"/>
<dbReference type="PRINTS" id="PR00344">
    <property type="entry name" value="BCTRLSENSOR"/>
</dbReference>
<reference evidence="12 13" key="1">
    <citation type="submission" date="2018-04" db="EMBL/GenBank/DDBJ databases">
        <title>Genomic Encyclopedia of Archaeal and Bacterial Type Strains, Phase II (KMG-II): from individual species to whole genera.</title>
        <authorList>
            <person name="Goeker M."/>
        </authorList>
    </citation>
    <scope>NUCLEOTIDE SEQUENCE [LARGE SCALE GENOMIC DNA]</scope>
    <source>
        <strain evidence="12 13">DSM 23382</strain>
    </source>
</reference>
<evidence type="ECO:0000313" key="12">
    <source>
        <dbReference type="EMBL" id="PTW52896.1"/>
    </source>
</evidence>
<evidence type="ECO:0000256" key="5">
    <source>
        <dbReference type="ARBA" id="ARBA00022679"/>
    </source>
</evidence>
<dbReference type="GO" id="GO:0004673">
    <property type="term" value="F:protein histidine kinase activity"/>
    <property type="evidence" value="ECO:0007669"/>
    <property type="project" value="UniProtKB-EC"/>
</dbReference>
<dbReference type="Gene3D" id="3.30.565.10">
    <property type="entry name" value="Histidine kinase-like ATPase, C-terminal domain"/>
    <property type="match status" value="1"/>
</dbReference>
<comment type="subcellular location">
    <subcellularLocation>
        <location evidence="2">Membrane</location>
    </subcellularLocation>
</comment>
<dbReference type="InterPro" id="IPR005467">
    <property type="entry name" value="His_kinase_dom"/>
</dbReference>
<dbReference type="PANTHER" id="PTHR45436:SF5">
    <property type="entry name" value="SENSOR HISTIDINE KINASE TRCS"/>
    <property type="match status" value="1"/>
</dbReference>
<keyword evidence="9 10" id="KW-0472">Membrane</keyword>
<evidence type="ECO:0000256" key="7">
    <source>
        <dbReference type="ARBA" id="ARBA00022777"/>
    </source>
</evidence>
<dbReference type="InterPro" id="IPR003594">
    <property type="entry name" value="HATPase_dom"/>
</dbReference>
<dbReference type="SMART" id="SM00387">
    <property type="entry name" value="HATPase_c"/>
    <property type="match status" value="1"/>
</dbReference>
<evidence type="ECO:0000256" key="4">
    <source>
        <dbReference type="ARBA" id="ARBA00022553"/>
    </source>
</evidence>
<feature type="domain" description="Histidine kinase" evidence="11">
    <location>
        <begin position="249"/>
        <end position="451"/>
    </location>
</feature>
<evidence type="ECO:0000256" key="3">
    <source>
        <dbReference type="ARBA" id="ARBA00012438"/>
    </source>
</evidence>
<dbReference type="GO" id="GO:0005886">
    <property type="term" value="C:plasma membrane"/>
    <property type="evidence" value="ECO:0007669"/>
    <property type="project" value="TreeGrafter"/>
</dbReference>
<protein>
    <recommendedName>
        <fullName evidence="3">histidine kinase</fullName>
        <ecNumber evidence="3">2.7.13.3</ecNumber>
    </recommendedName>
</protein>
<name>A0A2T5UN02_9HYPH</name>
<dbReference type="SUPFAM" id="SSF55874">
    <property type="entry name" value="ATPase domain of HSP90 chaperone/DNA topoisomerase II/histidine kinase"/>
    <property type="match status" value="1"/>
</dbReference>
<evidence type="ECO:0000256" key="6">
    <source>
        <dbReference type="ARBA" id="ARBA00022692"/>
    </source>
</evidence>
<evidence type="ECO:0000256" key="9">
    <source>
        <dbReference type="ARBA" id="ARBA00023136"/>
    </source>
</evidence>
<gene>
    <name evidence="12" type="ORF">C8N35_1191</name>
</gene>
<dbReference type="Pfam" id="PF02518">
    <property type="entry name" value="HATPase_c"/>
    <property type="match status" value="1"/>
</dbReference>
<evidence type="ECO:0000313" key="13">
    <source>
        <dbReference type="Proteomes" id="UP000244081"/>
    </source>
</evidence>
<dbReference type="Gene3D" id="1.10.287.130">
    <property type="match status" value="1"/>
</dbReference>
<dbReference type="InterPro" id="IPR004358">
    <property type="entry name" value="Sig_transdc_His_kin-like_C"/>
</dbReference>
<evidence type="ECO:0000256" key="10">
    <source>
        <dbReference type="SAM" id="Phobius"/>
    </source>
</evidence>
<keyword evidence="6 10" id="KW-0812">Transmembrane</keyword>
<keyword evidence="4" id="KW-0597">Phosphoprotein</keyword>
<dbReference type="GO" id="GO:0000160">
    <property type="term" value="P:phosphorelay signal transduction system"/>
    <property type="evidence" value="ECO:0007669"/>
    <property type="project" value="TreeGrafter"/>
</dbReference>
<keyword evidence="7 12" id="KW-0418">Kinase</keyword>
<dbReference type="AlphaFoldDB" id="A0A2T5UN02"/>
<evidence type="ECO:0000256" key="1">
    <source>
        <dbReference type="ARBA" id="ARBA00000085"/>
    </source>
</evidence>
<dbReference type="EMBL" id="QAYG01000019">
    <property type="protein sequence ID" value="PTW52896.1"/>
    <property type="molecule type" value="Genomic_DNA"/>
</dbReference>
<keyword evidence="5" id="KW-0808">Transferase</keyword>
<accession>A0A2T5UN02</accession>
<keyword evidence="8 10" id="KW-1133">Transmembrane helix</keyword>
<feature type="transmembrane region" description="Helical" evidence="10">
    <location>
        <begin position="158"/>
        <end position="186"/>
    </location>
</feature>
<feature type="transmembrane region" description="Helical" evidence="10">
    <location>
        <begin position="12"/>
        <end position="32"/>
    </location>
</feature>
<dbReference type="PANTHER" id="PTHR45436">
    <property type="entry name" value="SENSOR HISTIDINE KINASE YKOH"/>
    <property type="match status" value="1"/>
</dbReference>
<dbReference type="InterPro" id="IPR036890">
    <property type="entry name" value="HATPase_C_sf"/>
</dbReference>
<evidence type="ECO:0000259" key="11">
    <source>
        <dbReference type="PROSITE" id="PS50109"/>
    </source>
</evidence>
<organism evidence="12 13">
    <name type="scientific">Breoghania corrubedonensis</name>
    <dbReference type="NCBI Taxonomy" id="665038"/>
    <lineage>
        <taxon>Bacteria</taxon>
        <taxon>Pseudomonadati</taxon>
        <taxon>Pseudomonadota</taxon>
        <taxon>Alphaproteobacteria</taxon>
        <taxon>Hyphomicrobiales</taxon>
        <taxon>Stappiaceae</taxon>
        <taxon>Breoghania</taxon>
    </lineage>
</organism>